<gene>
    <name evidence="1" type="ORF">FSCG_00730</name>
</gene>
<evidence type="ECO:0000313" key="1">
    <source>
        <dbReference type="EMBL" id="EEO40017.2"/>
    </source>
</evidence>
<accession>A0A0M1VU95</accession>
<dbReference type="AlphaFoldDB" id="A0A0M1VU95"/>
<dbReference type="EMBL" id="ACDE02000019">
    <property type="protein sequence ID" value="EEO40017.2"/>
    <property type="molecule type" value="Genomic_DNA"/>
</dbReference>
<comment type="caution">
    <text evidence="1">The sequence shown here is derived from an EMBL/GenBank/DDBJ whole genome shotgun (WGS) entry which is preliminary data.</text>
</comment>
<reference evidence="1 2" key="1">
    <citation type="submission" date="2011-10" db="EMBL/GenBank/DDBJ databases">
        <title>The Genome Sequence of Fusobacterium sp. 4_1_13.</title>
        <authorList>
            <consortium name="The Broad Institute Genome Sequencing Platform"/>
            <person name="Earl A."/>
            <person name="Ward D."/>
            <person name="Feldgarden M."/>
            <person name="Gevers D."/>
            <person name="Strauss J."/>
            <person name="Ambrose C."/>
            <person name="Allen-Vercoe E."/>
            <person name="Young S.K."/>
            <person name="Zeng Q."/>
            <person name="Gargeya S."/>
            <person name="Fitzgerald M."/>
            <person name="Haas B."/>
            <person name="Abouelleil A."/>
            <person name="Alvarado L."/>
            <person name="Arachchi H.M."/>
            <person name="Berlin A."/>
            <person name="Brown A."/>
            <person name="Chapman S.B."/>
            <person name="Chen Z."/>
            <person name="Dunbar C."/>
            <person name="Freedman E."/>
            <person name="Gearin G."/>
            <person name="Goldberg J."/>
            <person name="Griggs A."/>
            <person name="Gujja S."/>
            <person name="Heiman D."/>
            <person name="Howarth C."/>
            <person name="Larson L."/>
            <person name="Lui A."/>
            <person name="MacDonald P.J."/>
            <person name="Montmayeur A."/>
            <person name="Murphy C."/>
            <person name="Neiman D."/>
            <person name="Pearson M."/>
            <person name="Priest M."/>
            <person name="Roberts A."/>
            <person name="Saif S."/>
            <person name="Shea T."/>
            <person name="Shenoy N."/>
            <person name="Sisk P."/>
            <person name="Stolte C."/>
            <person name="Sykes S."/>
            <person name="Wortman J."/>
            <person name="Nusbaum C."/>
            <person name="Birren B."/>
        </authorList>
    </citation>
    <scope>NUCLEOTIDE SEQUENCE [LARGE SCALE GENOMIC DNA]</scope>
    <source>
        <strain evidence="1 2">4_1_13</strain>
    </source>
</reference>
<name>A0A0M1VU95_FUSVC</name>
<proteinExistence type="predicted"/>
<evidence type="ECO:0000313" key="2">
    <source>
        <dbReference type="Proteomes" id="UP000004925"/>
    </source>
</evidence>
<dbReference type="Proteomes" id="UP000004925">
    <property type="component" value="Unassembled WGS sequence"/>
</dbReference>
<sequence length="37" mass="4355">METNKPVKNEEINIIKRAVVEQIEELYNKLILKKKAS</sequence>
<organism evidence="1 2">
    <name type="scientific">Fusobacterium vincentii 4_1_13</name>
    <dbReference type="NCBI Taxonomy" id="469606"/>
    <lineage>
        <taxon>Bacteria</taxon>
        <taxon>Fusobacteriati</taxon>
        <taxon>Fusobacteriota</taxon>
        <taxon>Fusobacteriia</taxon>
        <taxon>Fusobacteriales</taxon>
        <taxon>Fusobacteriaceae</taxon>
        <taxon>Fusobacterium</taxon>
    </lineage>
</organism>
<protein>
    <submittedName>
        <fullName evidence="1">Uncharacterized protein</fullName>
    </submittedName>
</protein>